<feature type="compositionally biased region" description="Acidic residues" evidence="1">
    <location>
        <begin position="67"/>
        <end position="94"/>
    </location>
</feature>
<protein>
    <submittedName>
        <fullName evidence="2">Uncharacterized protein</fullName>
    </submittedName>
</protein>
<dbReference type="EMBL" id="PGOL01004106">
    <property type="protein sequence ID" value="PKI38404.1"/>
    <property type="molecule type" value="Genomic_DNA"/>
</dbReference>
<reference evidence="2 3" key="1">
    <citation type="submission" date="2017-11" db="EMBL/GenBank/DDBJ databases">
        <title>De-novo sequencing of pomegranate (Punica granatum L.) genome.</title>
        <authorList>
            <person name="Akparov Z."/>
            <person name="Amiraslanov A."/>
            <person name="Hajiyeva S."/>
            <person name="Abbasov M."/>
            <person name="Kaur K."/>
            <person name="Hamwieh A."/>
            <person name="Solovyev V."/>
            <person name="Salamov A."/>
            <person name="Braich B."/>
            <person name="Kosarev P."/>
            <person name="Mahmoud A."/>
            <person name="Hajiyev E."/>
            <person name="Babayeva S."/>
            <person name="Izzatullayeva V."/>
            <person name="Mammadov A."/>
            <person name="Mammadov A."/>
            <person name="Sharifova S."/>
            <person name="Ojaghi J."/>
            <person name="Eynullazada K."/>
            <person name="Bayramov B."/>
            <person name="Abdulazimova A."/>
            <person name="Shahmuradov I."/>
        </authorList>
    </citation>
    <scope>NUCLEOTIDE SEQUENCE [LARGE SCALE GENOMIC DNA]</scope>
    <source>
        <strain evidence="3">cv. AG2017</strain>
        <tissue evidence="2">Leaf</tissue>
    </source>
</reference>
<evidence type="ECO:0000256" key="1">
    <source>
        <dbReference type="SAM" id="MobiDB-lite"/>
    </source>
</evidence>
<sequence length="232" mass="26264">MDEDLYTLIFHHGEVHEGLRDFETDQDAHTLYASIRNVREIDFFFIQNEEEIVAAELANQVMQFIVSDEDDSEDEERDEDALELESDGLDDSDDAWVPGQDGDEHDDCTGDDRDAGEGGGVATMGKTVEVAVEVEAAGEVPIQEAGEEAREKGRERINRAEYSRVRRPKWRPCNALNRTTREEPSDHQGADEFVEETEYHSEDLQNLKGSDDESAKTPAFFSRECRIWSSTA</sequence>
<feature type="compositionally biased region" description="Basic and acidic residues" evidence="1">
    <location>
        <begin position="107"/>
        <end position="116"/>
    </location>
</feature>
<comment type="caution">
    <text evidence="2">The sequence shown here is derived from an EMBL/GenBank/DDBJ whole genome shotgun (WGS) entry which is preliminary data.</text>
</comment>
<name>A0A2I0I344_PUNGR</name>
<feature type="compositionally biased region" description="Basic and acidic residues" evidence="1">
    <location>
        <begin position="179"/>
        <end position="190"/>
    </location>
</feature>
<keyword evidence="3" id="KW-1185">Reference proteome</keyword>
<proteinExistence type="predicted"/>
<evidence type="ECO:0000313" key="3">
    <source>
        <dbReference type="Proteomes" id="UP000233551"/>
    </source>
</evidence>
<accession>A0A2I0I344</accession>
<feature type="region of interest" description="Disordered" evidence="1">
    <location>
        <begin position="67"/>
        <end position="122"/>
    </location>
</feature>
<dbReference type="Proteomes" id="UP000233551">
    <property type="component" value="Unassembled WGS sequence"/>
</dbReference>
<feature type="compositionally biased region" description="Basic and acidic residues" evidence="1">
    <location>
        <begin position="197"/>
        <end position="215"/>
    </location>
</feature>
<gene>
    <name evidence="2" type="ORF">CRG98_041184</name>
</gene>
<dbReference type="AlphaFoldDB" id="A0A2I0I344"/>
<evidence type="ECO:0000313" key="2">
    <source>
        <dbReference type="EMBL" id="PKI38404.1"/>
    </source>
</evidence>
<organism evidence="2 3">
    <name type="scientific">Punica granatum</name>
    <name type="common">Pomegranate</name>
    <dbReference type="NCBI Taxonomy" id="22663"/>
    <lineage>
        <taxon>Eukaryota</taxon>
        <taxon>Viridiplantae</taxon>
        <taxon>Streptophyta</taxon>
        <taxon>Embryophyta</taxon>
        <taxon>Tracheophyta</taxon>
        <taxon>Spermatophyta</taxon>
        <taxon>Magnoliopsida</taxon>
        <taxon>eudicotyledons</taxon>
        <taxon>Gunneridae</taxon>
        <taxon>Pentapetalae</taxon>
        <taxon>rosids</taxon>
        <taxon>malvids</taxon>
        <taxon>Myrtales</taxon>
        <taxon>Lythraceae</taxon>
        <taxon>Punica</taxon>
    </lineage>
</organism>
<feature type="region of interest" description="Disordered" evidence="1">
    <location>
        <begin position="175"/>
        <end position="216"/>
    </location>
</feature>